<keyword evidence="3" id="KW-0722">Serine protease inhibitor</keyword>
<evidence type="ECO:0000256" key="2">
    <source>
        <dbReference type="ARBA" id="ARBA00022690"/>
    </source>
</evidence>
<name>M1CK83_SOLTU</name>
<evidence type="ECO:0000256" key="1">
    <source>
        <dbReference type="ARBA" id="ARBA00008210"/>
    </source>
</evidence>
<comment type="similarity">
    <text evidence="1">Belongs to the protease inhibitor I13 (potato type I serine protease inhibitor) family.</text>
</comment>
<dbReference type="InterPro" id="IPR000864">
    <property type="entry name" value="Prot_inh_pot1"/>
</dbReference>
<dbReference type="InterPro" id="IPR036354">
    <property type="entry name" value="Prot_inh_pot1_sf"/>
</dbReference>
<keyword evidence="5" id="KW-1185">Reference proteome</keyword>
<keyword evidence="2" id="KW-0646">Protease inhibitor</keyword>
<evidence type="ECO:0000313" key="5">
    <source>
        <dbReference type="Proteomes" id="UP000011115"/>
    </source>
</evidence>
<protein>
    <submittedName>
        <fullName evidence="4">Serine protease inhibitor, potato inhibitor I-type family protein</fullName>
    </submittedName>
</protein>
<dbReference type="HOGENOM" id="CLU_1581276_0_0_1"/>
<reference evidence="4" key="2">
    <citation type="submission" date="2015-06" db="UniProtKB">
        <authorList>
            <consortium name="EnsemblPlants"/>
        </authorList>
    </citation>
    <scope>IDENTIFICATION</scope>
    <source>
        <strain evidence="4">DM1-3 516 R44</strain>
    </source>
</reference>
<dbReference type="GO" id="GO:0009611">
    <property type="term" value="P:response to wounding"/>
    <property type="evidence" value="ECO:0007669"/>
    <property type="project" value="InterPro"/>
</dbReference>
<reference evidence="5" key="1">
    <citation type="journal article" date="2011" name="Nature">
        <title>Genome sequence and analysis of the tuber crop potato.</title>
        <authorList>
            <consortium name="The Potato Genome Sequencing Consortium"/>
        </authorList>
    </citation>
    <scope>NUCLEOTIDE SEQUENCE [LARGE SCALE GENOMIC DNA]</scope>
    <source>
        <strain evidence="5">cv. DM1-3 516 R44</strain>
    </source>
</reference>
<dbReference type="Gramene" id="PGSC0003DMT400069288">
    <property type="protein sequence ID" value="PGSC0003DMT400069288"/>
    <property type="gene ID" value="PGSC0003DMG400026953"/>
</dbReference>
<proteinExistence type="inferred from homology"/>
<dbReference type="FunCoup" id="M1CK83">
    <property type="interactions" value="10"/>
</dbReference>
<dbReference type="PANTHER" id="PTHR33091">
    <property type="entry name" value="PROTEIN, PUTATIVE, EXPRESSED-RELATED"/>
    <property type="match status" value="1"/>
</dbReference>
<dbReference type="SUPFAM" id="SSF54654">
    <property type="entry name" value="CI-2 family of serine protease inhibitors"/>
    <property type="match status" value="2"/>
</dbReference>
<accession>M1CK83</accession>
<dbReference type="STRING" id="4113.M1CK83"/>
<dbReference type="GO" id="GO:0004867">
    <property type="term" value="F:serine-type endopeptidase inhibitor activity"/>
    <property type="evidence" value="ECO:0007669"/>
    <property type="project" value="UniProtKB-KW"/>
</dbReference>
<dbReference type="AlphaFoldDB" id="M1CK83"/>
<organism evidence="4 5">
    <name type="scientific">Solanum tuberosum</name>
    <name type="common">Potato</name>
    <dbReference type="NCBI Taxonomy" id="4113"/>
    <lineage>
        <taxon>Eukaryota</taxon>
        <taxon>Viridiplantae</taxon>
        <taxon>Streptophyta</taxon>
        <taxon>Embryophyta</taxon>
        <taxon>Tracheophyta</taxon>
        <taxon>Spermatophyta</taxon>
        <taxon>Magnoliopsida</taxon>
        <taxon>eudicotyledons</taxon>
        <taxon>Gunneridae</taxon>
        <taxon>Pentapetalae</taxon>
        <taxon>asterids</taxon>
        <taxon>lamiids</taxon>
        <taxon>Solanales</taxon>
        <taxon>Solanaceae</taxon>
        <taxon>Solanoideae</taxon>
        <taxon>Solaneae</taxon>
        <taxon>Solanum</taxon>
    </lineage>
</organism>
<dbReference type="Pfam" id="PF00280">
    <property type="entry name" value="potato_inhibit"/>
    <property type="match status" value="2"/>
</dbReference>
<dbReference type="Gene3D" id="3.30.10.10">
    <property type="entry name" value="Trypsin Inhibitor V, subunit A"/>
    <property type="match status" value="2"/>
</dbReference>
<sequence>MVDAKYPPCENCLCTGNTCKSPGETTPYEWPELIGVEIMKAKTIVERSNPNVTGVPLDSGCMTLVDPVCCNRVWLCPDKKDAAQYPPCEICHCIGNNCRSPGETIRYEWPELIGVEIMKAKIIIERTNPDVVAVPLDIGCITLPDPLCCNRVWLCPDKKGRVRVKPVVG</sequence>
<dbReference type="InParanoid" id="M1CK83"/>
<dbReference type="PaxDb" id="4113-PGSC0003DMT400069288"/>
<dbReference type="ExpressionAtlas" id="M1CK83">
    <property type="expression patterns" value="baseline"/>
</dbReference>
<dbReference type="EnsemblPlants" id="PGSC0003DMT400069288">
    <property type="protein sequence ID" value="PGSC0003DMT400069288"/>
    <property type="gene ID" value="PGSC0003DMG400026953"/>
</dbReference>
<evidence type="ECO:0000256" key="3">
    <source>
        <dbReference type="ARBA" id="ARBA00022900"/>
    </source>
</evidence>
<dbReference type="PANTHER" id="PTHR33091:SF81">
    <property type="entry name" value="SERINE PROTEASE INHIBITOR, POTATO INHIBITOR I-TYPE FAMILY PROTEIN"/>
    <property type="match status" value="1"/>
</dbReference>
<dbReference type="Proteomes" id="UP000011115">
    <property type="component" value="Unassembled WGS sequence"/>
</dbReference>
<evidence type="ECO:0000313" key="4">
    <source>
        <dbReference type="EnsemblPlants" id="PGSC0003DMT400069288"/>
    </source>
</evidence>
<dbReference type="SMR" id="M1CK83"/>